<dbReference type="SUPFAM" id="SSF55298">
    <property type="entry name" value="YjgF-like"/>
    <property type="match status" value="1"/>
</dbReference>
<name>A0A226WWI5_CABSO</name>
<evidence type="ECO:0000313" key="2">
    <source>
        <dbReference type="Proteomes" id="UP000214720"/>
    </source>
</evidence>
<dbReference type="InterPro" id="IPR035959">
    <property type="entry name" value="RutC-like_sf"/>
</dbReference>
<proteinExistence type="predicted"/>
<dbReference type="AlphaFoldDB" id="A0A226WWI5"/>
<evidence type="ECO:0000313" key="1">
    <source>
        <dbReference type="EMBL" id="OXC75209.1"/>
    </source>
</evidence>
<reference evidence="2" key="1">
    <citation type="submission" date="2017-01" db="EMBL/GenBank/DDBJ databases">
        <title>Genome Analysis of Deinococcus marmoris KOPRI26562.</title>
        <authorList>
            <person name="Kim J.H."/>
            <person name="Oh H.-M."/>
        </authorList>
    </citation>
    <scope>NUCLEOTIDE SEQUENCE [LARGE SCALE GENOMIC DNA]</scope>
    <source>
        <strain evidence="2">PAMC 26633</strain>
    </source>
</reference>
<dbReference type="EMBL" id="MTHB01000187">
    <property type="protein sequence ID" value="OXC75209.1"/>
    <property type="molecule type" value="Genomic_DNA"/>
</dbReference>
<protein>
    <submittedName>
        <fullName evidence="1">Endoribonuclease L-PSP family protein</fullName>
    </submittedName>
</protein>
<comment type="caution">
    <text evidence="1">The sequence shown here is derived from an EMBL/GenBank/DDBJ whole genome shotgun (WGS) entry which is preliminary data.</text>
</comment>
<dbReference type="Proteomes" id="UP000214720">
    <property type="component" value="Unassembled WGS sequence"/>
</dbReference>
<dbReference type="Gene3D" id="3.30.1330.40">
    <property type="entry name" value="RutC-like"/>
    <property type="match status" value="1"/>
</dbReference>
<sequence length="60" mass="6924">MIHINHKERSSLHDVRYREAMYRVIGRWLKGVHAVSTGITVTALARPEWLIEIDVIAVKS</sequence>
<accession>A0A226WWI5</accession>
<organism evidence="1 2">
    <name type="scientific">Caballeronia sordidicola</name>
    <name type="common">Burkholderia sordidicola</name>
    <dbReference type="NCBI Taxonomy" id="196367"/>
    <lineage>
        <taxon>Bacteria</taxon>
        <taxon>Pseudomonadati</taxon>
        <taxon>Pseudomonadota</taxon>
        <taxon>Betaproteobacteria</taxon>
        <taxon>Burkholderiales</taxon>
        <taxon>Burkholderiaceae</taxon>
        <taxon>Caballeronia</taxon>
    </lineage>
</organism>
<gene>
    <name evidence="1" type="ORF">BSU04_28120</name>
</gene>